<sequence length="187" mass="19560">MFRFSLSLRQVSKRLIAELASINARTESADAKPKTAAAAAAKPAVPATTTPATTGDTEASVAAVRSQAEGAMQKRSQAEPVVAPKLSKLARKLQKRKMVRNDMAPSEPAGGDVTARRVKSKDDVGDAPSPAVEVPKEAAETAVAVDYPASSGGQAPQLKKKIRKKMAKARPAAKPHIQEENGGNQGN</sequence>
<feature type="region of interest" description="Disordered" evidence="1">
    <location>
        <begin position="94"/>
        <end position="136"/>
    </location>
</feature>
<dbReference type="Proteomes" id="UP000283634">
    <property type="component" value="Unassembled WGS sequence"/>
</dbReference>
<organism evidence="2 3">
    <name type="scientific">Trypanosoma rangeli</name>
    <dbReference type="NCBI Taxonomy" id="5698"/>
    <lineage>
        <taxon>Eukaryota</taxon>
        <taxon>Discoba</taxon>
        <taxon>Euglenozoa</taxon>
        <taxon>Kinetoplastea</taxon>
        <taxon>Metakinetoplastina</taxon>
        <taxon>Trypanosomatida</taxon>
        <taxon>Trypanosomatidae</taxon>
        <taxon>Trypanosoma</taxon>
        <taxon>Herpetosoma</taxon>
    </lineage>
</organism>
<keyword evidence="3" id="KW-1185">Reference proteome</keyword>
<feature type="compositionally biased region" description="Basic residues" evidence="1">
    <location>
        <begin position="158"/>
        <end position="173"/>
    </location>
</feature>
<dbReference type="GeneID" id="40329351"/>
<evidence type="ECO:0000256" key="1">
    <source>
        <dbReference type="SAM" id="MobiDB-lite"/>
    </source>
</evidence>
<dbReference type="VEuPathDB" id="TriTrypDB:TRSC58_06022"/>
<gene>
    <name evidence="2" type="ORF">TraAM80_05418</name>
</gene>
<comment type="caution">
    <text evidence="2">The sequence shown here is derived from an EMBL/GenBank/DDBJ whole genome shotgun (WGS) entry which is preliminary data.</text>
</comment>
<evidence type="ECO:0000313" key="2">
    <source>
        <dbReference type="EMBL" id="RNF03964.1"/>
    </source>
</evidence>
<dbReference type="AlphaFoldDB" id="A0A422NER7"/>
<dbReference type="RefSeq" id="XP_029237821.1">
    <property type="nucleotide sequence ID" value="XM_029382297.1"/>
</dbReference>
<protein>
    <submittedName>
        <fullName evidence="2">Mitochondrial DNA primase</fullName>
    </submittedName>
</protein>
<feature type="compositionally biased region" description="Low complexity" evidence="1">
    <location>
        <begin position="34"/>
        <end position="54"/>
    </location>
</feature>
<evidence type="ECO:0000313" key="3">
    <source>
        <dbReference type="Proteomes" id="UP000283634"/>
    </source>
</evidence>
<accession>A0A422NER7</accession>
<proteinExistence type="predicted"/>
<feature type="region of interest" description="Disordered" evidence="1">
    <location>
        <begin position="148"/>
        <end position="187"/>
    </location>
</feature>
<name>A0A422NER7_TRYRA</name>
<dbReference type="EMBL" id="MKGL01000178">
    <property type="protein sequence ID" value="RNF03964.1"/>
    <property type="molecule type" value="Genomic_DNA"/>
</dbReference>
<reference evidence="2 3" key="1">
    <citation type="journal article" date="2018" name="BMC Genomics">
        <title>Genomic comparison of Trypanosoma conorhini and Trypanosoma rangeli to Trypanosoma cruzi strains of high and low virulence.</title>
        <authorList>
            <person name="Bradwell K.R."/>
            <person name="Koparde V.N."/>
            <person name="Matveyev A.V."/>
            <person name="Serrano M.G."/>
            <person name="Alves J.M."/>
            <person name="Parikh H."/>
            <person name="Huang B."/>
            <person name="Lee V."/>
            <person name="Espinosa-Alvarez O."/>
            <person name="Ortiz P.A."/>
            <person name="Costa-Martins A.G."/>
            <person name="Teixeira M.M."/>
            <person name="Buck G.A."/>
        </authorList>
    </citation>
    <scope>NUCLEOTIDE SEQUENCE [LARGE SCALE GENOMIC DNA]</scope>
    <source>
        <strain evidence="2 3">AM80</strain>
    </source>
</reference>
<feature type="region of interest" description="Disordered" evidence="1">
    <location>
        <begin position="26"/>
        <end position="59"/>
    </location>
</feature>